<organism evidence="8 9">
    <name type="scientific">Priestia megaterium Q3</name>
    <dbReference type="NCBI Taxonomy" id="1452722"/>
    <lineage>
        <taxon>Bacteria</taxon>
        <taxon>Bacillati</taxon>
        <taxon>Bacillota</taxon>
        <taxon>Bacilli</taxon>
        <taxon>Bacillales</taxon>
        <taxon>Bacillaceae</taxon>
        <taxon>Priestia</taxon>
    </lineage>
</organism>
<feature type="transmembrane region" description="Helical" evidence="6">
    <location>
        <begin position="55"/>
        <end position="77"/>
    </location>
</feature>
<evidence type="ECO:0000256" key="5">
    <source>
        <dbReference type="ARBA" id="ARBA00023136"/>
    </source>
</evidence>
<keyword evidence="4 6" id="KW-1133">Transmembrane helix</keyword>
<gene>
    <name evidence="8" type="ORF">AS52_00503</name>
</gene>
<dbReference type="Pfam" id="PF07690">
    <property type="entry name" value="MFS_1"/>
    <property type="match status" value="1"/>
</dbReference>
<reference evidence="8 9" key="1">
    <citation type="submission" date="2015-01" db="EMBL/GenBank/DDBJ databases">
        <title>Genome sequence of bacillus megaterium Q3.</title>
        <authorList>
            <person name="Wang Y."/>
            <person name="Luo K."/>
            <person name="Bai L."/>
            <person name="Luo F."/>
        </authorList>
    </citation>
    <scope>NUCLEOTIDE SEQUENCE [LARGE SCALE GENOMIC DNA]</scope>
    <source>
        <strain evidence="8 9">Q3</strain>
    </source>
</reference>
<sequence>MLPGGVTLALTAMVGGSLFDKIGFKPLLLTSLILLTFILSLFTTISRETTTMTAAILYAAFTIGVDLSIGPVMTLALNQVPKPLHAHGSAISNTINQVSGAIGPALYTSIMTMASQHFIQQSNKANKTLLQIKSMTSGVHTVYYVAIAFAIVSFLLALTLKKKDQQLETQ</sequence>
<keyword evidence="5 6" id="KW-0472">Membrane</keyword>
<protein>
    <submittedName>
        <fullName evidence="8">Drug resistance MFS transporter, drug:H+ antiporter-2 (14 Spanner) (DHA2) family</fullName>
    </submittedName>
</protein>
<dbReference type="EMBL" id="CP010586">
    <property type="protein sequence ID" value="AKP75491.1"/>
    <property type="molecule type" value="Genomic_DNA"/>
</dbReference>
<evidence type="ECO:0000256" key="2">
    <source>
        <dbReference type="ARBA" id="ARBA00022448"/>
    </source>
</evidence>
<dbReference type="PANTHER" id="PTHR42718:SF9">
    <property type="entry name" value="MAJOR FACILITATOR SUPERFAMILY MULTIDRUG TRANSPORTER MFSC"/>
    <property type="match status" value="1"/>
</dbReference>
<dbReference type="SUPFAM" id="SSF103473">
    <property type="entry name" value="MFS general substrate transporter"/>
    <property type="match status" value="1"/>
</dbReference>
<dbReference type="PANTHER" id="PTHR42718">
    <property type="entry name" value="MAJOR FACILITATOR SUPERFAMILY MULTIDRUG TRANSPORTER MFSC"/>
    <property type="match status" value="1"/>
</dbReference>
<dbReference type="InterPro" id="IPR020846">
    <property type="entry name" value="MFS_dom"/>
</dbReference>
<evidence type="ECO:0000313" key="8">
    <source>
        <dbReference type="EMBL" id="AKP75491.1"/>
    </source>
</evidence>
<keyword evidence="3 6" id="KW-0812">Transmembrane</keyword>
<feature type="transmembrane region" description="Helical" evidence="6">
    <location>
        <begin position="22"/>
        <end position="43"/>
    </location>
</feature>
<proteinExistence type="predicted"/>
<dbReference type="Gene3D" id="1.20.1250.20">
    <property type="entry name" value="MFS general substrate transporter like domains"/>
    <property type="match status" value="1"/>
</dbReference>
<evidence type="ECO:0000259" key="7">
    <source>
        <dbReference type="PROSITE" id="PS50850"/>
    </source>
</evidence>
<evidence type="ECO:0000256" key="4">
    <source>
        <dbReference type="ARBA" id="ARBA00022989"/>
    </source>
</evidence>
<name>A0A806TC32_PRIMG</name>
<accession>A0A806TC32</accession>
<dbReference type="GO" id="GO:0022857">
    <property type="term" value="F:transmembrane transporter activity"/>
    <property type="evidence" value="ECO:0007669"/>
    <property type="project" value="InterPro"/>
</dbReference>
<dbReference type="InterPro" id="IPR036259">
    <property type="entry name" value="MFS_trans_sf"/>
</dbReference>
<feature type="transmembrane region" description="Helical" evidence="6">
    <location>
        <begin position="142"/>
        <end position="160"/>
    </location>
</feature>
<evidence type="ECO:0000256" key="6">
    <source>
        <dbReference type="SAM" id="Phobius"/>
    </source>
</evidence>
<dbReference type="AlphaFoldDB" id="A0A806TC32"/>
<feature type="domain" description="Major facilitator superfamily (MFS) profile" evidence="7">
    <location>
        <begin position="1"/>
        <end position="165"/>
    </location>
</feature>
<evidence type="ECO:0000256" key="3">
    <source>
        <dbReference type="ARBA" id="ARBA00022692"/>
    </source>
</evidence>
<evidence type="ECO:0000313" key="9">
    <source>
        <dbReference type="Proteomes" id="UP000036410"/>
    </source>
</evidence>
<keyword evidence="2" id="KW-0813">Transport</keyword>
<dbReference type="Proteomes" id="UP000036410">
    <property type="component" value="Chromosome"/>
</dbReference>
<dbReference type="GO" id="GO:0005886">
    <property type="term" value="C:plasma membrane"/>
    <property type="evidence" value="ECO:0007669"/>
    <property type="project" value="UniProtKB-SubCell"/>
</dbReference>
<evidence type="ECO:0000256" key="1">
    <source>
        <dbReference type="ARBA" id="ARBA00004651"/>
    </source>
</evidence>
<dbReference type="InterPro" id="IPR011701">
    <property type="entry name" value="MFS"/>
</dbReference>
<comment type="subcellular location">
    <subcellularLocation>
        <location evidence="1">Cell membrane</location>
        <topology evidence="1">Multi-pass membrane protein</topology>
    </subcellularLocation>
</comment>
<dbReference type="PROSITE" id="PS50850">
    <property type="entry name" value="MFS"/>
    <property type="match status" value="1"/>
</dbReference>